<dbReference type="EMBL" id="JACCBI010000001">
    <property type="protein sequence ID" value="NYD66839.1"/>
    <property type="molecule type" value="Genomic_DNA"/>
</dbReference>
<dbReference type="InterPro" id="IPR006464">
    <property type="entry name" value="AcTrfase_RimI/Ard1"/>
</dbReference>
<name>A0A4Q2M6D9_9MICO</name>
<protein>
    <submittedName>
        <fullName evidence="7">Ribosomal-protein-alanine N-acetyltransferase</fullName>
    </submittedName>
    <submittedName>
        <fullName evidence="6">Ribosomal-protein-alanine acetyltransferase</fullName>
    </submittedName>
</protein>
<proteinExistence type="inferred from homology"/>
<reference evidence="6 9" key="2">
    <citation type="submission" date="2020-07" db="EMBL/GenBank/DDBJ databases">
        <title>Sequencing the genomes of 1000 actinobacteria strains.</title>
        <authorList>
            <person name="Klenk H.-P."/>
        </authorList>
    </citation>
    <scope>NUCLEOTIDE SEQUENCE [LARGE SCALE GENOMIC DNA]</scope>
    <source>
        <strain evidence="6 9">DSM 23870</strain>
    </source>
</reference>
<accession>A0A4Q2M6D9</accession>
<keyword evidence="2" id="KW-0963">Cytoplasm</keyword>
<dbReference type="CDD" id="cd04301">
    <property type="entry name" value="NAT_SF"/>
    <property type="match status" value="1"/>
</dbReference>
<dbReference type="PROSITE" id="PS51186">
    <property type="entry name" value="GNAT"/>
    <property type="match status" value="1"/>
</dbReference>
<evidence type="ECO:0000256" key="4">
    <source>
        <dbReference type="ARBA" id="ARBA00023315"/>
    </source>
</evidence>
<comment type="similarity">
    <text evidence="1">Belongs to the acetyltransferase family. RimI subfamily.</text>
</comment>
<comment type="caution">
    <text evidence="7">The sequence shown here is derived from an EMBL/GenBank/DDBJ whole genome shotgun (WGS) entry which is preliminary data.</text>
</comment>
<evidence type="ECO:0000313" key="8">
    <source>
        <dbReference type="Proteomes" id="UP000292686"/>
    </source>
</evidence>
<dbReference type="InterPro" id="IPR050680">
    <property type="entry name" value="YpeA/RimI_acetyltransf"/>
</dbReference>
<keyword evidence="3 7" id="KW-0808">Transferase</keyword>
<dbReference type="Pfam" id="PF00583">
    <property type="entry name" value="Acetyltransf_1"/>
    <property type="match status" value="1"/>
</dbReference>
<evidence type="ECO:0000256" key="1">
    <source>
        <dbReference type="ARBA" id="ARBA00005395"/>
    </source>
</evidence>
<evidence type="ECO:0000259" key="5">
    <source>
        <dbReference type="PROSITE" id="PS51186"/>
    </source>
</evidence>
<gene>
    <name evidence="7" type="primary">rimI</name>
    <name evidence="6" type="ORF">BJ972_001358</name>
    <name evidence="7" type="ORF">ESP50_06125</name>
</gene>
<evidence type="ECO:0000256" key="2">
    <source>
        <dbReference type="ARBA" id="ARBA00022490"/>
    </source>
</evidence>
<dbReference type="EMBL" id="SDPM01000002">
    <property type="protein sequence ID" value="RXZ87488.1"/>
    <property type="molecule type" value="Genomic_DNA"/>
</dbReference>
<sequence>MTWQLRRAHVEDVDAIMALETPTFGTDAWSRESMQAELAHHDTYYLVALPVGADADAGIAAYAGAFAARGALQGDIQTIAVAPESRGGGLGRVLIQSLIAEAWKRGIREVFLEVRADNPVAQRLYHREGFEEIAVRRAYYQPDGVDALVMRLQLTAPVAAPAEVLS</sequence>
<evidence type="ECO:0000313" key="9">
    <source>
        <dbReference type="Proteomes" id="UP000581087"/>
    </source>
</evidence>
<dbReference type="RefSeq" id="WP_129173146.1">
    <property type="nucleotide sequence ID" value="NZ_JACCBI010000001.1"/>
</dbReference>
<keyword evidence="4" id="KW-0012">Acyltransferase</keyword>
<dbReference type="PANTHER" id="PTHR43420">
    <property type="entry name" value="ACETYLTRANSFERASE"/>
    <property type="match status" value="1"/>
</dbReference>
<dbReference type="Proteomes" id="UP000292686">
    <property type="component" value="Unassembled WGS sequence"/>
</dbReference>
<dbReference type="GO" id="GO:0008080">
    <property type="term" value="F:N-acetyltransferase activity"/>
    <property type="evidence" value="ECO:0007669"/>
    <property type="project" value="InterPro"/>
</dbReference>
<dbReference type="NCBIfam" id="TIGR01575">
    <property type="entry name" value="rimI"/>
    <property type="match status" value="1"/>
</dbReference>
<organism evidence="7 8">
    <name type="scientific">Agromyces atrinae</name>
    <dbReference type="NCBI Taxonomy" id="592376"/>
    <lineage>
        <taxon>Bacteria</taxon>
        <taxon>Bacillati</taxon>
        <taxon>Actinomycetota</taxon>
        <taxon>Actinomycetes</taxon>
        <taxon>Micrococcales</taxon>
        <taxon>Microbacteriaceae</taxon>
        <taxon>Agromyces</taxon>
    </lineage>
</organism>
<feature type="domain" description="N-acetyltransferase" evidence="5">
    <location>
        <begin position="3"/>
        <end position="155"/>
    </location>
</feature>
<dbReference type="InterPro" id="IPR016181">
    <property type="entry name" value="Acyl_CoA_acyltransferase"/>
</dbReference>
<dbReference type="SUPFAM" id="SSF55729">
    <property type="entry name" value="Acyl-CoA N-acyltransferases (Nat)"/>
    <property type="match status" value="1"/>
</dbReference>
<evidence type="ECO:0000313" key="6">
    <source>
        <dbReference type="EMBL" id="NYD66839.1"/>
    </source>
</evidence>
<dbReference type="PANTHER" id="PTHR43420:SF44">
    <property type="entry name" value="ACETYLTRANSFERASE YPEA"/>
    <property type="match status" value="1"/>
</dbReference>
<evidence type="ECO:0000256" key="3">
    <source>
        <dbReference type="ARBA" id="ARBA00022679"/>
    </source>
</evidence>
<reference evidence="7 8" key="1">
    <citation type="submission" date="2019-01" db="EMBL/GenBank/DDBJ databases">
        <title>Agromyces.</title>
        <authorList>
            <person name="Li J."/>
        </authorList>
    </citation>
    <scope>NUCLEOTIDE SEQUENCE [LARGE SCALE GENOMIC DNA]</scope>
    <source>
        <strain evidence="7 8">DSM 23870</strain>
    </source>
</reference>
<evidence type="ECO:0000313" key="7">
    <source>
        <dbReference type="EMBL" id="RXZ87488.1"/>
    </source>
</evidence>
<dbReference type="AlphaFoldDB" id="A0A4Q2M6D9"/>
<dbReference type="OrthoDB" id="529907at2"/>
<dbReference type="Proteomes" id="UP000581087">
    <property type="component" value="Unassembled WGS sequence"/>
</dbReference>
<dbReference type="Gene3D" id="3.40.630.30">
    <property type="match status" value="1"/>
</dbReference>
<keyword evidence="8" id="KW-1185">Reference proteome</keyword>
<dbReference type="InterPro" id="IPR000182">
    <property type="entry name" value="GNAT_dom"/>
</dbReference>